<proteinExistence type="inferred from homology"/>
<keyword evidence="3 9" id="KW-0813">Transport</keyword>
<dbReference type="AlphaFoldDB" id="A0AAD1SBZ8"/>
<evidence type="ECO:0000256" key="1">
    <source>
        <dbReference type="ARBA" id="ARBA00004141"/>
    </source>
</evidence>
<keyword evidence="4 9" id="KW-0812">Transmembrane</keyword>
<evidence type="ECO:0000256" key="8">
    <source>
        <dbReference type="ARBA" id="ARBA00023136"/>
    </source>
</evidence>
<reference evidence="11" key="1">
    <citation type="submission" date="2022-03" db="EMBL/GenBank/DDBJ databases">
        <authorList>
            <person name="Alioto T."/>
            <person name="Alioto T."/>
            <person name="Gomez Garrido J."/>
        </authorList>
    </citation>
    <scope>NUCLEOTIDE SEQUENCE</scope>
</reference>
<gene>
    <name evidence="11" type="ORF">PECUL_23A043916</name>
</gene>
<comment type="subcellular location">
    <subcellularLocation>
        <location evidence="1">Membrane</location>
        <topology evidence="1">Multi-pass membrane protein</topology>
    </subcellularLocation>
</comment>
<keyword evidence="10" id="KW-0175">Coiled coil</keyword>
<evidence type="ECO:0000313" key="12">
    <source>
        <dbReference type="Proteomes" id="UP001295444"/>
    </source>
</evidence>
<evidence type="ECO:0000256" key="10">
    <source>
        <dbReference type="SAM" id="Coils"/>
    </source>
</evidence>
<dbReference type="Proteomes" id="UP001295444">
    <property type="component" value="Chromosome 05"/>
</dbReference>
<dbReference type="InterPro" id="IPR002490">
    <property type="entry name" value="V-ATPase_116kDa_su"/>
</dbReference>
<organism evidence="11 12">
    <name type="scientific">Pelobates cultripes</name>
    <name type="common">Western spadefoot toad</name>
    <dbReference type="NCBI Taxonomy" id="61616"/>
    <lineage>
        <taxon>Eukaryota</taxon>
        <taxon>Metazoa</taxon>
        <taxon>Chordata</taxon>
        <taxon>Craniata</taxon>
        <taxon>Vertebrata</taxon>
        <taxon>Euteleostomi</taxon>
        <taxon>Amphibia</taxon>
        <taxon>Batrachia</taxon>
        <taxon>Anura</taxon>
        <taxon>Pelobatoidea</taxon>
        <taxon>Pelobatidae</taxon>
        <taxon>Pelobates</taxon>
    </lineage>
</organism>
<dbReference type="GO" id="GO:0046961">
    <property type="term" value="F:proton-transporting ATPase activity, rotational mechanism"/>
    <property type="evidence" value="ECO:0007669"/>
    <property type="project" value="InterPro"/>
</dbReference>
<name>A0AAD1SBZ8_PELCU</name>
<evidence type="ECO:0000256" key="6">
    <source>
        <dbReference type="ARBA" id="ARBA00022989"/>
    </source>
</evidence>
<dbReference type="PANTHER" id="PTHR11629">
    <property type="entry name" value="VACUOLAR PROTON ATPASES"/>
    <property type="match status" value="1"/>
</dbReference>
<keyword evidence="6 9" id="KW-1133">Transmembrane helix</keyword>
<evidence type="ECO:0000313" key="11">
    <source>
        <dbReference type="EMBL" id="CAH2295754.1"/>
    </source>
</evidence>
<sequence length="851" mass="98123">MGSLFRSEAMCLAQLFLQSGSAYDCVSELGEIGLAEFRDLNPHVSAFQRKYVGEMKKCEELERILDYLVKEMRKSDIHVSDGVSLPAAPLPKHVLEIQEQLQKLEAELREVNKNKEKLRRNLLELTEYTYMLRVTQNFVQRSTEHETAAHSSYEEFPALEKESLMDYTCMQRLGAKLGFISGLVHYAKLESFERMLWRVCKGYTILTYQELDEFIEDPESKEPTKWVVFLVSYWGDQIGQKVKKICDCFHCHVYPYPNSVEERKNIMSGINTRIQDLHTVISQTEDYLKQVLFKASESIYKWVVQVKKMKAIYHILNLCSFDVTNKCLIAEVWCPVDDLPSIRKGLEEGSRKSGASIPSFINRIPSSDTPPTLIRTNKFTAGFQNIVDAYGVGDYREVNPAPYTIITFPFLFAVMFGDFGHGFLMSLFALLMVLYETNPKLHRTQNEIVRMFFEGRYIILLMGLFSIYTGLIYNDCFSKSVNIFGSSWNVSAMYPDGSSIKKHVNSTFLALDPNVTGVLKGIYPFGIDPIWNLATNRLTFLNSFKMKMSIILGVSHMTFGVVLSVFNYLHFKKTFNIFLVFIPEFIFMVFIFGYLVFMIVYKWLAWSAEFSKDAPSVLLHFIHMFMFATDKNNLPLYKSQFGIQVFLMVIVFLCVPVLLFGKPMYLYWQHHGGQTFASYRKGYQLVRHGSEEELSLLRSHDLEEGEDHTNSESQHEQSKETFDFAEIFMHQCIHTIEYCLGCVSNTASYLRLWALSLAHAQLSEVLWSMVMRMGLKVAPDVGVFLLMPAVAVFATLTIFILLVMEGISAFLHALRLHWVEFQKKFYSGDGYKFTPFSFHDMCLSLEREHAL</sequence>
<evidence type="ECO:0000256" key="3">
    <source>
        <dbReference type="ARBA" id="ARBA00022448"/>
    </source>
</evidence>
<dbReference type="GO" id="GO:0007035">
    <property type="term" value="P:vacuolar acidification"/>
    <property type="evidence" value="ECO:0007669"/>
    <property type="project" value="TreeGrafter"/>
</dbReference>
<keyword evidence="5 9" id="KW-0375">Hydrogen ion transport</keyword>
<dbReference type="InterPro" id="IPR026028">
    <property type="entry name" value="V-type_ATPase_116kDa_su_euka"/>
</dbReference>
<feature type="transmembrane region" description="Helical" evidence="9">
    <location>
        <begin position="456"/>
        <end position="473"/>
    </location>
</feature>
<comment type="function">
    <text evidence="9">Essential component of the vacuolar proton pump (V-ATPase), a multimeric enzyme that catalyzes the translocation of protons across the membranes. Required for assembly and activity of the V-ATPase.</text>
</comment>
<dbReference type="GO" id="GO:0005886">
    <property type="term" value="C:plasma membrane"/>
    <property type="evidence" value="ECO:0007669"/>
    <property type="project" value="TreeGrafter"/>
</dbReference>
<feature type="transmembrane region" description="Helical" evidence="9">
    <location>
        <begin position="576"/>
        <end position="601"/>
    </location>
</feature>
<dbReference type="EMBL" id="OW240916">
    <property type="protein sequence ID" value="CAH2295754.1"/>
    <property type="molecule type" value="Genomic_DNA"/>
</dbReference>
<dbReference type="PANTHER" id="PTHR11629:SF22">
    <property type="entry name" value="V-TYPE PROTON ATPASE 116 KDA SUBUNIT A 2"/>
    <property type="match status" value="1"/>
</dbReference>
<feature type="transmembrane region" description="Helical" evidence="9">
    <location>
        <begin position="641"/>
        <end position="661"/>
    </location>
</feature>
<keyword evidence="8 9" id="KW-0472">Membrane</keyword>
<feature type="coiled-coil region" evidence="10">
    <location>
        <begin position="94"/>
        <end position="128"/>
    </location>
</feature>
<evidence type="ECO:0000256" key="9">
    <source>
        <dbReference type="RuleBase" id="RU361189"/>
    </source>
</evidence>
<dbReference type="Pfam" id="PF01496">
    <property type="entry name" value="V_ATPase_I"/>
    <property type="match status" value="1"/>
</dbReference>
<evidence type="ECO:0000256" key="5">
    <source>
        <dbReference type="ARBA" id="ARBA00022781"/>
    </source>
</evidence>
<feature type="transmembrane region" description="Helical" evidence="9">
    <location>
        <begin position="781"/>
        <end position="804"/>
    </location>
</feature>
<keyword evidence="7 9" id="KW-0406">Ion transport</keyword>
<comment type="similarity">
    <text evidence="2 9">Belongs to the V-ATPase 116 kDa subunit family.</text>
</comment>
<feature type="transmembrane region" description="Helical" evidence="9">
    <location>
        <begin position="548"/>
        <end position="569"/>
    </location>
</feature>
<feature type="transmembrane region" description="Helical" evidence="9">
    <location>
        <begin position="410"/>
        <end position="435"/>
    </location>
</feature>
<dbReference type="PIRSF" id="PIRSF001293">
    <property type="entry name" value="ATP6V0A1"/>
    <property type="match status" value="1"/>
</dbReference>
<keyword evidence="12" id="KW-1185">Reference proteome</keyword>
<accession>A0AAD1SBZ8</accession>
<dbReference type="GO" id="GO:0051117">
    <property type="term" value="F:ATPase binding"/>
    <property type="evidence" value="ECO:0007669"/>
    <property type="project" value="TreeGrafter"/>
</dbReference>
<protein>
    <recommendedName>
        <fullName evidence="9">V-type proton ATPase subunit a</fullName>
    </recommendedName>
</protein>
<evidence type="ECO:0000256" key="4">
    <source>
        <dbReference type="ARBA" id="ARBA00022692"/>
    </source>
</evidence>
<evidence type="ECO:0000256" key="2">
    <source>
        <dbReference type="ARBA" id="ARBA00009904"/>
    </source>
</evidence>
<evidence type="ECO:0000256" key="7">
    <source>
        <dbReference type="ARBA" id="ARBA00023065"/>
    </source>
</evidence>
<dbReference type="GO" id="GO:0000220">
    <property type="term" value="C:vacuolar proton-transporting V-type ATPase, V0 domain"/>
    <property type="evidence" value="ECO:0007669"/>
    <property type="project" value="InterPro"/>
</dbReference>